<dbReference type="Gene3D" id="3.40.50.620">
    <property type="entry name" value="HUPs"/>
    <property type="match status" value="1"/>
</dbReference>
<dbReference type="SUPFAM" id="SSF52402">
    <property type="entry name" value="Adenine nucleotide alpha hydrolases-like"/>
    <property type="match status" value="1"/>
</dbReference>
<reference evidence="3 4" key="1">
    <citation type="journal article" date="2019" name="Int. J. Syst. Evol. Microbiol.">
        <title>The Global Catalogue of Microorganisms (GCM) 10K type strain sequencing project: providing services to taxonomists for standard genome sequencing and annotation.</title>
        <authorList>
            <consortium name="The Broad Institute Genomics Platform"/>
            <consortium name="The Broad Institute Genome Sequencing Center for Infectious Disease"/>
            <person name="Wu L."/>
            <person name="Ma J."/>
        </authorList>
    </citation>
    <scope>NUCLEOTIDE SEQUENCE [LARGE SCALE GENOMIC DNA]</scope>
    <source>
        <strain evidence="3 4">CGMCC 1.12689</strain>
    </source>
</reference>
<dbReference type="InterPro" id="IPR014729">
    <property type="entry name" value="Rossmann-like_a/b/a_fold"/>
</dbReference>
<proteinExistence type="predicted"/>
<sequence>MTDSDDVGDANSAGDTSPDDANSAGGVDLLGHALLPVANEKDARATARALEPYNPARVTALHVVEKGGGVPDKTPVEQSEALAEESYAAVRAVFPDADDHTAYGRDVAAEIFAAADAVDATAIVYRSRGGNRIMQILSGDLSLRLVTSADVPVVALPRTEE</sequence>
<dbReference type="InterPro" id="IPR006016">
    <property type="entry name" value="UspA"/>
</dbReference>
<gene>
    <name evidence="3" type="ORF">ACFR9T_13475</name>
</gene>
<dbReference type="EMBL" id="JBHUDB010000011">
    <property type="protein sequence ID" value="MFD1571580.1"/>
    <property type="molecule type" value="Genomic_DNA"/>
</dbReference>
<evidence type="ECO:0000313" key="3">
    <source>
        <dbReference type="EMBL" id="MFD1571580.1"/>
    </source>
</evidence>
<evidence type="ECO:0000259" key="2">
    <source>
        <dbReference type="Pfam" id="PF00582"/>
    </source>
</evidence>
<feature type="region of interest" description="Disordered" evidence="1">
    <location>
        <begin position="1"/>
        <end position="27"/>
    </location>
</feature>
<feature type="domain" description="UspA" evidence="2">
    <location>
        <begin position="34"/>
        <end position="156"/>
    </location>
</feature>
<protein>
    <submittedName>
        <fullName evidence="3">Universal stress protein</fullName>
    </submittedName>
</protein>
<accession>A0ABD6C3Z9</accession>
<dbReference type="AlphaFoldDB" id="A0ABD6C3Z9"/>
<keyword evidence="4" id="KW-1185">Reference proteome</keyword>
<dbReference type="Proteomes" id="UP001597185">
    <property type="component" value="Unassembled WGS sequence"/>
</dbReference>
<organism evidence="3 4">
    <name type="scientific">Halorubrum laminariae</name>
    <dbReference type="NCBI Taxonomy" id="1433523"/>
    <lineage>
        <taxon>Archaea</taxon>
        <taxon>Methanobacteriati</taxon>
        <taxon>Methanobacteriota</taxon>
        <taxon>Stenosarchaea group</taxon>
        <taxon>Halobacteria</taxon>
        <taxon>Halobacteriales</taxon>
        <taxon>Haloferacaceae</taxon>
        <taxon>Halorubrum</taxon>
    </lineage>
</organism>
<dbReference type="Pfam" id="PF00582">
    <property type="entry name" value="Usp"/>
    <property type="match status" value="1"/>
</dbReference>
<name>A0ABD6C3Z9_9EURY</name>
<comment type="caution">
    <text evidence="3">The sequence shown here is derived from an EMBL/GenBank/DDBJ whole genome shotgun (WGS) entry which is preliminary data.</text>
</comment>
<evidence type="ECO:0000313" key="4">
    <source>
        <dbReference type="Proteomes" id="UP001597185"/>
    </source>
</evidence>
<dbReference type="RefSeq" id="WP_256417823.1">
    <property type="nucleotide sequence ID" value="NZ_JANHDL010000003.1"/>
</dbReference>
<evidence type="ECO:0000256" key="1">
    <source>
        <dbReference type="SAM" id="MobiDB-lite"/>
    </source>
</evidence>